<dbReference type="InterPro" id="IPR013740">
    <property type="entry name" value="Redoxin"/>
</dbReference>
<keyword evidence="4" id="KW-1015">Disulfide bond</keyword>
<dbReference type="InterPro" id="IPR013766">
    <property type="entry name" value="Thioredoxin_domain"/>
</dbReference>
<evidence type="ECO:0000256" key="3">
    <source>
        <dbReference type="ARBA" id="ARBA00022748"/>
    </source>
</evidence>
<dbReference type="InterPro" id="IPR050553">
    <property type="entry name" value="Thioredoxin_ResA/DsbE_sf"/>
</dbReference>
<dbReference type="Gene3D" id="3.40.30.10">
    <property type="entry name" value="Glutaredoxin"/>
    <property type="match status" value="1"/>
</dbReference>
<sequence>MSAKGKFPVWILFPLVAFLALAGLSYQMLGRDQDALPSALIDRPVPEFDLPSLREGAPNFATASLKGQGVRLVNIWASWCGPCRIEHPALMELAEMGVPIDSINYKDKRENARGFLAELGDPFAQVGADIKGRAGIEWGVYGVPETFVITDDGEIAYKHVGPIQNADLETRILPALRAAGWTPPEG</sequence>
<dbReference type="RefSeq" id="WP_092681845.1">
    <property type="nucleotide sequence ID" value="NZ_FNMZ01000003.1"/>
</dbReference>
<evidence type="ECO:0000313" key="7">
    <source>
        <dbReference type="EMBL" id="SDX14174.1"/>
    </source>
</evidence>
<reference evidence="7 8" key="1">
    <citation type="submission" date="2016-10" db="EMBL/GenBank/DDBJ databases">
        <authorList>
            <person name="de Groot N.N."/>
        </authorList>
    </citation>
    <scope>NUCLEOTIDE SEQUENCE [LARGE SCALE GENOMIC DNA]</scope>
    <source>
        <strain evidence="7 8">DSM 17890</strain>
    </source>
</reference>
<name>A0A1H2ZBG3_9RHOB</name>
<evidence type="ECO:0000256" key="4">
    <source>
        <dbReference type="ARBA" id="ARBA00023157"/>
    </source>
</evidence>
<evidence type="ECO:0000313" key="8">
    <source>
        <dbReference type="Proteomes" id="UP000199118"/>
    </source>
</evidence>
<dbReference type="CDD" id="cd03010">
    <property type="entry name" value="TlpA_like_DsbE"/>
    <property type="match status" value="1"/>
</dbReference>
<dbReference type="GO" id="GO:0015036">
    <property type="term" value="F:disulfide oxidoreductase activity"/>
    <property type="evidence" value="ECO:0007669"/>
    <property type="project" value="InterPro"/>
</dbReference>
<dbReference type="GO" id="GO:0017004">
    <property type="term" value="P:cytochrome complex assembly"/>
    <property type="evidence" value="ECO:0007669"/>
    <property type="project" value="UniProtKB-KW"/>
</dbReference>
<dbReference type="InterPro" id="IPR004799">
    <property type="entry name" value="Periplasmic_diS_OxRdtase_DsbE"/>
</dbReference>
<comment type="subcellular location">
    <subcellularLocation>
        <location evidence="1">Cell envelope</location>
    </subcellularLocation>
</comment>
<dbReference type="InterPro" id="IPR017937">
    <property type="entry name" value="Thioredoxin_CS"/>
</dbReference>
<dbReference type="PANTHER" id="PTHR42852">
    <property type="entry name" value="THIOL:DISULFIDE INTERCHANGE PROTEIN DSBE"/>
    <property type="match status" value="1"/>
</dbReference>
<accession>A0A1H2ZBG3</accession>
<dbReference type="Pfam" id="PF08534">
    <property type="entry name" value="Redoxin"/>
    <property type="match status" value="1"/>
</dbReference>
<keyword evidence="5" id="KW-0676">Redox-active center</keyword>
<keyword evidence="8" id="KW-1185">Reference proteome</keyword>
<dbReference type="NCBIfam" id="TIGR00385">
    <property type="entry name" value="dsbE"/>
    <property type="match status" value="1"/>
</dbReference>
<dbReference type="Proteomes" id="UP000199118">
    <property type="component" value="Unassembled WGS sequence"/>
</dbReference>
<protein>
    <submittedName>
        <fullName evidence="7">Cytochrome c biogenesis protein CcmG, thiol:disulfide interchange protein DsbE</fullName>
    </submittedName>
</protein>
<dbReference type="STRING" id="356660.SAMN05444336_103422"/>
<dbReference type="EMBL" id="FNMZ01000003">
    <property type="protein sequence ID" value="SDX14174.1"/>
    <property type="molecule type" value="Genomic_DNA"/>
</dbReference>
<dbReference type="PANTHER" id="PTHR42852:SF6">
    <property type="entry name" value="THIOL:DISULFIDE INTERCHANGE PROTEIN DSBE"/>
    <property type="match status" value="1"/>
</dbReference>
<dbReference type="InterPro" id="IPR036249">
    <property type="entry name" value="Thioredoxin-like_sf"/>
</dbReference>
<dbReference type="AlphaFoldDB" id="A0A1H2ZBG3"/>
<evidence type="ECO:0000256" key="2">
    <source>
        <dbReference type="ARBA" id="ARBA00007758"/>
    </source>
</evidence>
<keyword evidence="3" id="KW-0201">Cytochrome c-type biogenesis</keyword>
<dbReference type="OrthoDB" id="9799347at2"/>
<comment type="similarity">
    <text evidence="2">Belongs to the thioredoxin family. DsbE subfamily.</text>
</comment>
<evidence type="ECO:0000256" key="1">
    <source>
        <dbReference type="ARBA" id="ARBA00004196"/>
    </source>
</evidence>
<dbReference type="PROSITE" id="PS51352">
    <property type="entry name" value="THIOREDOXIN_2"/>
    <property type="match status" value="1"/>
</dbReference>
<organism evidence="7 8">
    <name type="scientific">Albimonas donghaensis</name>
    <dbReference type="NCBI Taxonomy" id="356660"/>
    <lineage>
        <taxon>Bacteria</taxon>
        <taxon>Pseudomonadati</taxon>
        <taxon>Pseudomonadota</taxon>
        <taxon>Alphaproteobacteria</taxon>
        <taxon>Rhodobacterales</taxon>
        <taxon>Paracoccaceae</taxon>
        <taxon>Albimonas</taxon>
    </lineage>
</organism>
<dbReference type="SUPFAM" id="SSF52833">
    <property type="entry name" value="Thioredoxin-like"/>
    <property type="match status" value="1"/>
</dbReference>
<feature type="domain" description="Thioredoxin" evidence="6">
    <location>
        <begin position="39"/>
        <end position="178"/>
    </location>
</feature>
<evidence type="ECO:0000256" key="5">
    <source>
        <dbReference type="ARBA" id="ARBA00023284"/>
    </source>
</evidence>
<dbReference type="PROSITE" id="PS00194">
    <property type="entry name" value="THIOREDOXIN_1"/>
    <property type="match status" value="1"/>
</dbReference>
<proteinExistence type="inferred from homology"/>
<dbReference type="GO" id="GO:0030288">
    <property type="term" value="C:outer membrane-bounded periplasmic space"/>
    <property type="evidence" value="ECO:0007669"/>
    <property type="project" value="InterPro"/>
</dbReference>
<evidence type="ECO:0000259" key="6">
    <source>
        <dbReference type="PROSITE" id="PS51352"/>
    </source>
</evidence>
<gene>
    <name evidence="7" type="ORF">SAMN05444336_103422</name>
</gene>